<feature type="region of interest" description="Disordered" evidence="2">
    <location>
        <begin position="196"/>
        <end position="221"/>
    </location>
</feature>
<keyword evidence="4" id="KW-1185">Reference proteome</keyword>
<evidence type="ECO:0000313" key="3">
    <source>
        <dbReference type="EMBL" id="BDG70403.1"/>
    </source>
</evidence>
<dbReference type="EMBL" id="AP025637">
    <property type="protein sequence ID" value="BDG70403.1"/>
    <property type="molecule type" value="Genomic_DNA"/>
</dbReference>
<dbReference type="PANTHER" id="PTHR35024">
    <property type="entry name" value="HYPOTHETICAL CYTOSOLIC PROTEIN"/>
    <property type="match status" value="1"/>
</dbReference>
<feature type="compositionally biased region" description="Low complexity" evidence="2">
    <location>
        <begin position="56"/>
        <end position="79"/>
    </location>
</feature>
<organism evidence="3 4">
    <name type="scientific">Roseomonas fluvialis</name>
    <dbReference type="NCBI Taxonomy" id="1750527"/>
    <lineage>
        <taxon>Bacteria</taxon>
        <taxon>Pseudomonadati</taxon>
        <taxon>Pseudomonadota</taxon>
        <taxon>Alphaproteobacteria</taxon>
        <taxon>Acetobacterales</taxon>
        <taxon>Roseomonadaceae</taxon>
        <taxon>Roseomonas</taxon>
    </lineage>
</organism>
<feature type="region of interest" description="Disordered" evidence="2">
    <location>
        <begin position="1"/>
        <end position="87"/>
    </location>
</feature>
<evidence type="ECO:0008006" key="5">
    <source>
        <dbReference type="Google" id="ProtNLM"/>
    </source>
</evidence>
<feature type="compositionally biased region" description="Basic and acidic residues" evidence="2">
    <location>
        <begin position="1"/>
        <end position="10"/>
    </location>
</feature>
<gene>
    <name evidence="3" type="ORF">Rmf_03320</name>
</gene>
<accession>A0ABN6NWY4</accession>
<dbReference type="Pfam" id="PF04519">
    <property type="entry name" value="Bactofilin"/>
    <property type="match status" value="1"/>
</dbReference>
<dbReference type="Proteomes" id="UP000831327">
    <property type="component" value="Chromosome"/>
</dbReference>
<evidence type="ECO:0000256" key="2">
    <source>
        <dbReference type="SAM" id="MobiDB-lite"/>
    </source>
</evidence>
<sequence length="221" mass="22244">MSIFRRKDETGQPEATPASVPVARDSDLAMPPFRPAGVPLPATASGPAAPKPSAPPAGAGVARVPPAPGAAPSGPAAARGGPGRAEAADRRTMIIGKGISLQGTVTEAEKLVIEGTMESQLLQAQELVISHSGVFKGEVQVEDAEIAGVFDGTLTVNGSLTIRATGRVIGVARSRRLSVEDGGQLSGKMEMITGDAPAATAPRLAPVPVPAPARTTEPADA</sequence>
<dbReference type="PANTHER" id="PTHR35024:SF4">
    <property type="entry name" value="POLYMER-FORMING CYTOSKELETAL PROTEIN"/>
    <property type="match status" value="1"/>
</dbReference>
<proteinExistence type="inferred from homology"/>
<evidence type="ECO:0000313" key="4">
    <source>
        <dbReference type="Proteomes" id="UP000831327"/>
    </source>
</evidence>
<name>A0ABN6NWY4_9PROT</name>
<dbReference type="RefSeq" id="WP_279323226.1">
    <property type="nucleotide sequence ID" value="NZ_AP025637.1"/>
</dbReference>
<evidence type="ECO:0000256" key="1">
    <source>
        <dbReference type="ARBA" id="ARBA00044755"/>
    </source>
</evidence>
<feature type="compositionally biased region" description="Low complexity" evidence="2">
    <location>
        <begin position="212"/>
        <end position="221"/>
    </location>
</feature>
<protein>
    <recommendedName>
        <fullName evidence="5">Polymer-forming cytoskeletal protein</fullName>
    </recommendedName>
</protein>
<comment type="similarity">
    <text evidence="1">Belongs to the bactofilin family.</text>
</comment>
<dbReference type="InterPro" id="IPR007607">
    <property type="entry name" value="BacA/B"/>
</dbReference>
<reference evidence="3 4" key="1">
    <citation type="journal article" date="2016" name="Microbes Environ.">
        <title>Phylogenetically diverse aerobic anoxygenic phototrophic bacteria isolated from epilithic biofilms in Tama river, Japan.</title>
        <authorList>
            <person name="Hirose S."/>
            <person name="Matsuura K."/>
            <person name="Haruta S."/>
        </authorList>
    </citation>
    <scope>NUCLEOTIDE SEQUENCE [LARGE SCALE GENOMIC DNA]</scope>
    <source>
        <strain evidence="3 4">S08</strain>
    </source>
</reference>